<evidence type="ECO:0000256" key="2">
    <source>
        <dbReference type="ARBA" id="ARBA00022490"/>
    </source>
</evidence>
<dbReference type="InterPro" id="IPR045886">
    <property type="entry name" value="ThiF/MoeB/HesA"/>
</dbReference>
<dbReference type="GO" id="GO:0006777">
    <property type="term" value="P:Mo-molybdopterin cofactor biosynthetic process"/>
    <property type="evidence" value="ECO:0007669"/>
    <property type="project" value="UniProtKB-UniRule"/>
</dbReference>
<comment type="catalytic activity">
    <reaction evidence="14">
        <text>[molybdopterin-synthase sulfur-carrier protein]-C-terminal Gly-Gly + ATP + H(+) = [molybdopterin-synthase sulfur-carrier protein]-C-terminal Gly-Gly-AMP + diphosphate</text>
        <dbReference type="Rhea" id="RHEA:43616"/>
        <dbReference type="Rhea" id="RHEA-COMP:12159"/>
        <dbReference type="Rhea" id="RHEA-COMP:12202"/>
        <dbReference type="ChEBI" id="CHEBI:15378"/>
        <dbReference type="ChEBI" id="CHEBI:30616"/>
        <dbReference type="ChEBI" id="CHEBI:33019"/>
        <dbReference type="ChEBI" id="CHEBI:90618"/>
        <dbReference type="ChEBI" id="CHEBI:90778"/>
        <dbReference type="EC" id="2.7.7.80"/>
    </reaction>
</comment>
<dbReference type="Gene3D" id="3.40.250.10">
    <property type="entry name" value="Rhodanese-like domain"/>
    <property type="match status" value="1"/>
</dbReference>
<evidence type="ECO:0000256" key="10">
    <source>
        <dbReference type="ARBA" id="ARBA00022840"/>
    </source>
</evidence>
<feature type="active site" description="Cysteine persulfide intermediate; for sulfurtransferase activity" evidence="14">
    <location>
        <position position="437"/>
    </location>
</feature>
<keyword evidence="5 17" id="KW-0548">Nucleotidyltransferase</keyword>
<keyword evidence="11 14" id="KW-0501">Molybdenum cofactor biosynthesis</keyword>
<accession>A0AA38R8F9</accession>
<keyword evidence="9 14" id="KW-0862">Zinc</keyword>
<dbReference type="GO" id="GO:0061605">
    <property type="term" value="F:molybdopterin-synthase adenylyltransferase activity"/>
    <property type="evidence" value="ECO:0007669"/>
    <property type="project" value="UniProtKB-EC"/>
</dbReference>
<feature type="binding site" evidence="14">
    <location>
        <position position="232"/>
    </location>
    <ligand>
        <name>Zn(2+)</name>
        <dbReference type="ChEBI" id="CHEBI:29105"/>
    </ligand>
</feature>
<keyword evidence="3 14" id="KW-0808">Transferase</keyword>
<feature type="binding site" evidence="14">
    <location>
        <position position="113"/>
    </location>
    <ligand>
        <name>ATP</name>
        <dbReference type="ChEBI" id="CHEBI:30616"/>
    </ligand>
</feature>
<dbReference type="SUPFAM" id="SSF69572">
    <property type="entry name" value="Activating enzymes of the ubiquitin-like proteins"/>
    <property type="match status" value="1"/>
</dbReference>
<protein>
    <recommendedName>
        <fullName evidence="14">Adenylyltransferase and sulfurtransferase uba4</fullName>
    </recommendedName>
    <alternativeName>
        <fullName evidence="14">Common component for nitrate reductase and xanthine dehydrogenase protein F</fullName>
    </alternativeName>
    <alternativeName>
        <fullName evidence="14">Ubiquitin-like protein activator 4</fullName>
    </alternativeName>
    <domain>
        <recommendedName>
            <fullName evidence="14">Molybdopterin-synthase adenylyltransferase</fullName>
            <ecNumber evidence="14">2.7.7.80</ecNumber>
        </recommendedName>
        <alternativeName>
            <fullName evidence="14">Adenylyltransferase uba4</fullName>
        </alternativeName>
        <alternativeName>
            <fullName evidence="14">Sulfur carrier protein MOCS2A adenylyltransferase</fullName>
        </alternativeName>
    </domain>
    <domain>
        <recommendedName>
            <fullName evidence="14">Molybdopterin-synthase sulfurtransferase</fullName>
            <ecNumber evidence="14">2.8.1.11</ecNumber>
        </recommendedName>
        <alternativeName>
            <fullName evidence="14">Sulfurtransferase uba4</fullName>
        </alternativeName>
        <alternativeName>
            <fullName evidence="14">Sulfur carrier protein MOCS2A sulfurtransferase</fullName>
        </alternativeName>
    </domain>
</protein>
<dbReference type="Gene3D" id="3.40.50.720">
    <property type="entry name" value="NAD(P)-binding Rossmann-like Domain"/>
    <property type="match status" value="1"/>
</dbReference>
<evidence type="ECO:0000256" key="12">
    <source>
        <dbReference type="ARBA" id="ARBA00023268"/>
    </source>
</evidence>
<comment type="cofactor">
    <cofactor evidence="14">
        <name>Zn(2+)</name>
        <dbReference type="ChEBI" id="CHEBI:29105"/>
    </cofactor>
    <text evidence="14">Binds 1 zinc ion per subunit.</text>
</comment>
<proteinExistence type="inferred from homology"/>
<keyword evidence="15" id="KW-0175">Coiled coil</keyword>
<organism evidence="17 18">
    <name type="scientific">Coniochaeta hoffmannii</name>
    <dbReference type="NCBI Taxonomy" id="91930"/>
    <lineage>
        <taxon>Eukaryota</taxon>
        <taxon>Fungi</taxon>
        <taxon>Dikarya</taxon>
        <taxon>Ascomycota</taxon>
        <taxon>Pezizomycotina</taxon>
        <taxon>Sordariomycetes</taxon>
        <taxon>Sordariomycetidae</taxon>
        <taxon>Coniochaetales</taxon>
        <taxon>Coniochaetaceae</taxon>
        <taxon>Coniochaeta</taxon>
    </lineage>
</organism>
<evidence type="ECO:0000256" key="7">
    <source>
        <dbReference type="ARBA" id="ARBA00022741"/>
    </source>
</evidence>
<feature type="binding site" evidence="14">
    <location>
        <position position="323"/>
    </location>
    <ligand>
        <name>Zn(2+)</name>
        <dbReference type="ChEBI" id="CHEBI:29105"/>
    </ligand>
</feature>
<dbReference type="GO" id="GO:0004792">
    <property type="term" value="F:thiosulfate-cyanide sulfurtransferase activity"/>
    <property type="evidence" value="ECO:0007669"/>
    <property type="project" value="TreeGrafter"/>
</dbReference>
<dbReference type="EC" id="2.7.7.80" evidence="14"/>
<keyword evidence="6 14" id="KW-0479">Metal-binding</keyword>
<dbReference type="GO" id="GO:0061604">
    <property type="term" value="F:molybdopterin-synthase sulfurtransferase activity"/>
    <property type="evidence" value="ECO:0007669"/>
    <property type="project" value="UniProtKB-EC"/>
</dbReference>
<dbReference type="GO" id="GO:0042292">
    <property type="term" value="F:URM1 activating enzyme activity"/>
    <property type="evidence" value="ECO:0007669"/>
    <property type="project" value="TreeGrafter"/>
</dbReference>
<dbReference type="GO" id="GO:0005524">
    <property type="term" value="F:ATP binding"/>
    <property type="evidence" value="ECO:0007669"/>
    <property type="project" value="UniProtKB-KW"/>
</dbReference>
<dbReference type="FunFam" id="3.40.50.720:FF:000033">
    <property type="entry name" value="Adenylyltransferase and sulfurtransferase MOCS3"/>
    <property type="match status" value="1"/>
</dbReference>
<dbReference type="PROSITE" id="PS50206">
    <property type="entry name" value="RHODANESE_3"/>
    <property type="match status" value="1"/>
</dbReference>
<feature type="domain" description="Rhodanese" evidence="16">
    <location>
        <begin position="374"/>
        <end position="482"/>
    </location>
</feature>
<keyword evidence="10 14" id="KW-0067">ATP-binding</keyword>
<comment type="catalytic activity">
    <reaction evidence="14">
        <text>[molybdopterin-synthase sulfur-carrier protein]-C-terminal Gly-Gly-AMP + S-sulfanyl-L-cysteinyl-[cysteine desulfurase] + AH2 = [molybdopterin-synthase sulfur-carrier protein]-C-terminal-Gly-aminoethanethioate + L-cysteinyl-[cysteine desulfurase] + A + AMP + 2 H(+)</text>
        <dbReference type="Rhea" id="RHEA:48612"/>
        <dbReference type="Rhea" id="RHEA-COMP:12157"/>
        <dbReference type="Rhea" id="RHEA-COMP:12158"/>
        <dbReference type="Rhea" id="RHEA-COMP:12159"/>
        <dbReference type="Rhea" id="RHEA-COMP:19907"/>
        <dbReference type="ChEBI" id="CHEBI:13193"/>
        <dbReference type="ChEBI" id="CHEBI:15378"/>
        <dbReference type="ChEBI" id="CHEBI:17499"/>
        <dbReference type="ChEBI" id="CHEBI:29950"/>
        <dbReference type="ChEBI" id="CHEBI:61963"/>
        <dbReference type="ChEBI" id="CHEBI:90618"/>
        <dbReference type="ChEBI" id="CHEBI:232372"/>
        <dbReference type="ChEBI" id="CHEBI:456215"/>
        <dbReference type="EC" id="2.8.1.11"/>
    </reaction>
</comment>
<evidence type="ECO:0000256" key="14">
    <source>
        <dbReference type="HAMAP-Rule" id="MF_03049"/>
    </source>
</evidence>
<dbReference type="PANTHER" id="PTHR10953:SF102">
    <property type="entry name" value="ADENYLYLTRANSFERASE AND SULFURTRANSFERASE MOCS3"/>
    <property type="match status" value="1"/>
</dbReference>
<comment type="function">
    <text evidence="14">Plays a central role in 2-thiolation of mcm(5)S(2)U at tRNA wobble positions of cytosolic tRNA(Lys), tRNA(Glu) and tRNA(Gln). Also essential during biosynthesis of the molybdenum cofactor. Acts by mediating the C-terminal thiocarboxylation of sulfur carriers urm1 and MOCS2A. Its N-terminus first activates urm1 and MOCS2A as acyl-adenylates (-COAMP), then the persulfide sulfur on the catalytic cysteine is transferred to urm1 and MOCS2A to form thiocarboxylation (-COSH) of their C-terminus. The reaction probably involves hydrogen sulfide that is generated from the persulfide intermediate and that acts as nucleophile towards urm1 and MOCS2A. Subsequently, a transient disulfide bond is formed. Does not use thiosulfate as sulfur donor; nfs1 probably acting as a sulfur donor for thiocarboxylation reactions.</text>
</comment>
<feature type="binding site" evidence="14">
    <location>
        <begin position="181"/>
        <end position="182"/>
    </location>
    <ligand>
        <name>ATP</name>
        <dbReference type="ChEBI" id="CHEBI:30616"/>
    </ligand>
</feature>
<evidence type="ECO:0000256" key="11">
    <source>
        <dbReference type="ARBA" id="ARBA00023150"/>
    </source>
</evidence>
<keyword evidence="4 14" id="KW-0819">tRNA processing</keyword>
<comment type="pathway">
    <text evidence="14">tRNA modification; 5-methoxycarbonylmethyl-2-thiouridine-tRNA biosynthesis.</text>
</comment>
<comment type="subcellular location">
    <subcellularLocation>
        <location evidence="1">Cytoplasm</location>
        <location evidence="1">Cytosol</location>
    </subcellularLocation>
</comment>
<evidence type="ECO:0000256" key="5">
    <source>
        <dbReference type="ARBA" id="ARBA00022695"/>
    </source>
</evidence>
<evidence type="ECO:0000313" key="17">
    <source>
        <dbReference type="EMBL" id="KAJ9130322.1"/>
    </source>
</evidence>
<reference evidence="17" key="1">
    <citation type="submission" date="2022-07" db="EMBL/GenBank/DDBJ databases">
        <title>Fungi with potential for degradation of polypropylene.</title>
        <authorList>
            <person name="Gostincar C."/>
        </authorList>
    </citation>
    <scope>NUCLEOTIDE SEQUENCE</scope>
    <source>
        <strain evidence="17">EXF-13287</strain>
    </source>
</reference>
<feature type="binding site" evidence="14">
    <location>
        <position position="320"/>
    </location>
    <ligand>
        <name>Zn(2+)</name>
        <dbReference type="ChEBI" id="CHEBI:29105"/>
    </ligand>
</feature>
<evidence type="ECO:0000256" key="1">
    <source>
        <dbReference type="ARBA" id="ARBA00004514"/>
    </source>
</evidence>
<dbReference type="Pfam" id="PF00899">
    <property type="entry name" value="ThiF"/>
    <property type="match status" value="1"/>
</dbReference>
<dbReference type="InterPro" id="IPR001763">
    <property type="entry name" value="Rhodanese-like_dom"/>
</dbReference>
<gene>
    <name evidence="14" type="primary">uba4</name>
    <name evidence="14" type="synonym">cnxF</name>
    <name evidence="17" type="ORF">NKR19_g9934</name>
</gene>
<evidence type="ECO:0000256" key="15">
    <source>
        <dbReference type="SAM" id="Coils"/>
    </source>
</evidence>
<dbReference type="PANTHER" id="PTHR10953">
    <property type="entry name" value="UBIQUITIN-ACTIVATING ENZYME E1"/>
    <property type="match status" value="1"/>
</dbReference>
<dbReference type="SMART" id="SM00450">
    <property type="entry name" value="RHOD"/>
    <property type="match status" value="1"/>
</dbReference>
<evidence type="ECO:0000256" key="4">
    <source>
        <dbReference type="ARBA" id="ARBA00022694"/>
    </source>
</evidence>
<evidence type="ECO:0000256" key="6">
    <source>
        <dbReference type="ARBA" id="ARBA00022723"/>
    </source>
</evidence>
<comment type="caution">
    <text evidence="17">The sequence shown here is derived from an EMBL/GenBank/DDBJ whole genome shotgun (WGS) entry which is preliminary data.</text>
</comment>
<comment type="function">
    <text evidence="13">Plays a central role in 2-thiolation of mcm(5)S(2)U at tRNA wobble positions of cytosolic tRNA(Lys), tRNA(Glu) and tRNA(Gln). Also essential during biosynthesis of the molybdenum cofactor. Acts by mediating the C-terminal thiocarboxylation of sulfur carriers urm1 and mocs2a. Its N-terminus first activates urm1 and mocs2a as acyl-adenylates (-COAMP), then the persulfide sulfur on the catalytic cysteine is transferred to urm1 and mocs2a to form thiocarboxylation (-COSH) of their C-terminus. The reaction probably involves hydrogen sulfide that is generated from the persulfide intermediate and that acts as a nucleophile towards urm1 and mocs2a. Subsequently, a transient disulfide bond is formed. Does not use thiosulfate as sulfur donor; nfs1 probably acting as a sulfur donor for thiocarboxylation reactions.</text>
</comment>
<name>A0AA38R8F9_9PEZI</name>
<dbReference type="GO" id="GO:0002143">
    <property type="term" value="P:tRNA wobble position uridine thiolation"/>
    <property type="evidence" value="ECO:0007669"/>
    <property type="project" value="InterPro"/>
</dbReference>
<dbReference type="EMBL" id="JANBVN010000275">
    <property type="protein sequence ID" value="KAJ9130322.1"/>
    <property type="molecule type" value="Genomic_DNA"/>
</dbReference>
<keyword evidence="12 14" id="KW-0511">Multifunctional enzyme</keyword>
<dbReference type="CDD" id="cd00757">
    <property type="entry name" value="ThiF_MoeB_HesA_family"/>
    <property type="match status" value="1"/>
</dbReference>
<keyword evidence="8" id="KW-0833">Ubl conjugation pathway</keyword>
<feature type="binding site" evidence="14">
    <location>
        <position position="137"/>
    </location>
    <ligand>
        <name>ATP</name>
        <dbReference type="ChEBI" id="CHEBI:30616"/>
    </ligand>
</feature>
<feature type="binding site" evidence="14">
    <location>
        <position position="92"/>
    </location>
    <ligand>
        <name>ATP</name>
        <dbReference type="ChEBI" id="CHEBI:30616"/>
    </ligand>
</feature>
<dbReference type="GO" id="GO:0046872">
    <property type="term" value="F:metal ion binding"/>
    <property type="evidence" value="ECO:0007669"/>
    <property type="project" value="UniProtKB-KW"/>
</dbReference>
<evidence type="ECO:0000256" key="9">
    <source>
        <dbReference type="ARBA" id="ARBA00022833"/>
    </source>
</evidence>
<dbReference type="Pfam" id="PF00581">
    <property type="entry name" value="Rhodanese"/>
    <property type="match status" value="1"/>
</dbReference>
<keyword evidence="2 14" id="KW-0963">Cytoplasm</keyword>
<comment type="pathway">
    <text evidence="14">Cofactor biosynthesis; molybdopterin biosynthesis.</text>
</comment>
<dbReference type="EC" id="2.8.1.11" evidence="14"/>
<dbReference type="GO" id="GO:0032447">
    <property type="term" value="P:protein urmylation"/>
    <property type="evidence" value="ECO:0007669"/>
    <property type="project" value="TreeGrafter"/>
</dbReference>
<dbReference type="AlphaFoldDB" id="A0AA38R8F9"/>
<feature type="binding site" evidence="14">
    <location>
        <begin position="120"/>
        <end position="124"/>
    </location>
    <ligand>
        <name>ATP</name>
        <dbReference type="ChEBI" id="CHEBI:30616"/>
    </ligand>
</feature>
<sequence>MDEVDRAVAVLRERVETAEKDLADLKAQLAQAEKQALDARRDNTSDGTLKGKWPLRPNEYDRYARQMILPNFGVEGQLRLKNSRVLIVGAGGLGCPAAAYLAGAGVGKMGIVDGDTVEESNLHRQIAHNTFRIGTTKAQSLYRYLHDLNPLPTYELFEEHLTPQNAERIVSKYDVVLDCTDNPATRYLISDICVLLGKVLVSASALRTDGQLIVLNCPPAPQGSKGGPCYRCVFPQPPPPTSILSCGEGGVLGPAVGAMGVLQAGEAIKVIVRGHHTPYQEGTSPPLDNYPPPSLLLFSTPLSGPPSLRSVRMRSRRTDCFACSATSSLIPESLSDGSVMDYVQFCGGVPSPESTLSPEERVSAAEYAARVHSVRKDHLLLDVREPEHFGIASIDGAVNIPLSELEQGPDVADDGNQITPEWLPPTLPDDAPIYVVCRVGNDSQVAARRLKAMGLDAGGTRFIGDIRGGMRAWKEEVDETMPFT</sequence>
<dbReference type="InterPro" id="IPR028885">
    <property type="entry name" value="MOCS3/Uba4"/>
</dbReference>
<dbReference type="InterPro" id="IPR035985">
    <property type="entry name" value="Ubiquitin-activating_enz"/>
</dbReference>
<feature type="active site" description="Glycyl thioester intermediate; for adenylyltransferase activity" evidence="14">
    <location>
        <position position="246"/>
    </location>
</feature>
<keyword evidence="18" id="KW-1185">Reference proteome</keyword>
<evidence type="ECO:0000313" key="18">
    <source>
        <dbReference type="Proteomes" id="UP001174691"/>
    </source>
</evidence>
<evidence type="ECO:0000256" key="13">
    <source>
        <dbReference type="ARBA" id="ARBA00043893"/>
    </source>
</evidence>
<dbReference type="InterPro" id="IPR000594">
    <property type="entry name" value="ThiF_NAD_FAD-bd"/>
</dbReference>
<dbReference type="Proteomes" id="UP001174691">
    <property type="component" value="Unassembled WGS sequence"/>
</dbReference>
<evidence type="ECO:0000256" key="3">
    <source>
        <dbReference type="ARBA" id="ARBA00022679"/>
    </source>
</evidence>
<comment type="similarity">
    <text evidence="14">In the N-terminal section; belongs to the HesA/MoeB/ThiF family. UBA4 subfamily.</text>
</comment>
<feature type="binding site" evidence="14">
    <location>
        <position position="229"/>
    </location>
    <ligand>
        <name>Zn(2+)</name>
        <dbReference type="ChEBI" id="CHEBI:29105"/>
    </ligand>
</feature>
<dbReference type="HAMAP" id="MF_03049">
    <property type="entry name" value="MOCS3_Uba4"/>
    <property type="match status" value="1"/>
</dbReference>
<feature type="coiled-coil region" evidence="15">
    <location>
        <begin position="1"/>
        <end position="42"/>
    </location>
</feature>
<evidence type="ECO:0000259" key="16">
    <source>
        <dbReference type="PROSITE" id="PS50206"/>
    </source>
</evidence>
<dbReference type="GO" id="GO:0005829">
    <property type="term" value="C:cytosol"/>
    <property type="evidence" value="ECO:0007669"/>
    <property type="project" value="UniProtKB-SubCell"/>
</dbReference>
<dbReference type="InterPro" id="IPR036873">
    <property type="entry name" value="Rhodanese-like_dom_sf"/>
</dbReference>
<keyword evidence="7 14" id="KW-0547">Nucleotide-binding</keyword>
<evidence type="ECO:0000256" key="8">
    <source>
        <dbReference type="ARBA" id="ARBA00022786"/>
    </source>
</evidence>